<comment type="similarity">
    <text evidence="2">Belongs to the bacterial sugar transferase family.</text>
</comment>
<evidence type="ECO:0000256" key="8">
    <source>
        <dbReference type="SAM" id="Phobius"/>
    </source>
</evidence>
<dbReference type="PANTHER" id="PTHR30576">
    <property type="entry name" value="COLANIC BIOSYNTHESIS UDP-GLUCOSE LIPID CARRIER TRANSFERASE"/>
    <property type="match status" value="1"/>
</dbReference>
<feature type="transmembrane region" description="Helical" evidence="8">
    <location>
        <begin position="20"/>
        <end position="44"/>
    </location>
</feature>
<keyword evidence="5 8" id="KW-0812">Transmembrane</keyword>
<keyword evidence="6 8" id="KW-1133">Transmembrane helix</keyword>
<name>A0A968GAP8_9SPIO</name>
<evidence type="ECO:0000256" key="4">
    <source>
        <dbReference type="ARBA" id="ARBA00022679"/>
    </source>
</evidence>
<evidence type="ECO:0000259" key="9">
    <source>
        <dbReference type="Pfam" id="PF02397"/>
    </source>
</evidence>
<dbReference type="GO" id="GO:0016780">
    <property type="term" value="F:phosphotransferase activity, for other substituted phosphate groups"/>
    <property type="evidence" value="ECO:0007669"/>
    <property type="project" value="TreeGrafter"/>
</dbReference>
<evidence type="ECO:0000313" key="11">
    <source>
        <dbReference type="Proteomes" id="UP000752013"/>
    </source>
</evidence>
<evidence type="ECO:0000256" key="7">
    <source>
        <dbReference type="ARBA" id="ARBA00023136"/>
    </source>
</evidence>
<evidence type="ECO:0000256" key="1">
    <source>
        <dbReference type="ARBA" id="ARBA00004236"/>
    </source>
</evidence>
<organism evidence="10 11">
    <name type="scientific">Entomospira nematocerorum</name>
    <dbReference type="NCBI Taxonomy" id="2719987"/>
    <lineage>
        <taxon>Bacteria</taxon>
        <taxon>Pseudomonadati</taxon>
        <taxon>Spirochaetota</taxon>
        <taxon>Spirochaetia</taxon>
        <taxon>Spirochaetales</taxon>
        <taxon>Spirochaetaceae</taxon>
        <taxon>Entomospira</taxon>
    </lineage>
</organism>
<evidence type="ECO:0000256" key="6">
    <source>
        <dbReference type="ARBA" id="ARBA00022989"/>
    </source>
</evidence>
<keyword evidence="11" id="KW-1185">Reference proteome</keyword>
<evidence type="ECO:0000256" key="3">
    <source>
        <dbReference type="ARBA" id="ARBA00022475"/>
    </source>
</evidence>
<dbReference type="InterPro" id="IPR003362">
    <property type="entry name" value="Bact_transf"/>
</dbReference>
<dbReference type="EMBL" id="JAATLK010000001">
    <property type="protein sequence ID" value="NIZ46415.1"/>
    <property type="molecule type" value="Genomic_DNA"/>
</dbReference>
<reference evidence="10" key="1">
    <citation type="submission" date="2020-03" db="EMBL/GenBank/DDBJ databases">
        <title>Spirochaetal bacteria isolated from arthropods constitute a novel genus Entomospira genus novum within the order Spirochaetales.</title>
        <authorList>
            <person name="Grana-Miraglia L."/>
            <person name="Sikutova S."/>
            <person name="Fingerle V."/>
            <person name="Sing A."/>
            <person name="Castillo-Ramirez S."/>
            <person name="Margos G."/>
            <person name="Rudolf I."/>
        </authorList>
    </citation>
    <scope>NUCLEOTIDE SEQUENCE</scope>
    <source>
        <strain evidence="10">BR208</strain>
    </source>
</reference>
<protein>
    <submittedName>
        <fullName evidence="10">Sugar transferase</fullName>
    </submittedName>
</protein>
<keyword evidence="4 10" id="KW-0808">Transferase</keyword>
<comment type="subcellular location">
    <subcellularLocation>
        <location evidence="1">Cell membrane</location>
    </subcellularLocation>
</comment>
<dbReference type="Proteomes" id="UP000752013">
    <property type="component" value="Unassembled WGS sequence"/>
</dbReference>
<proteinExistence type="inferred from homology"/>
<feature type="domain" description="Bacterial sugar transferase" evidence="9">
    <location>
        <begin position="14"/>
        <end position="207"/>
    </location>
</feature>
<evidence type="ECO:0000256" key="2">
    <source>
        <dbReference type="ARBA" id="ARBA00006464"/>
    </source>
</evidence>
<dbReference type="RefSeq" id="WP_167702883.1">
    <property type="nucleotide sequence ID" value="NZ_CP118168.1"/>
</dbReference>
<accession>A0A968GAP8</accession>
<gene>
    <name evidence="10" type="ORF">HCT46_00535</name>
</gene>
<dbReference type="AlphaFoldDB" id="A0A968GAP8"/>
<evidence type="ECO:0000256" key="5">
    <source>
        <dbReference type="ARBA" id="ARBA00022692"/>
    </source>
</evidence>
<dbReference type="Pfam" id="PF02397">
    <property type="entry name" value="Bac_transf"/>
    <property type="match status" value="1"/>
</dbReference>
<dbReference type="PANTHER" id="PTHR30576:SF4">
    <property type="entry name" value="UNDECAPRENYL-PHOSPHATE GALACTOSE PHOSPHOTRANSFERASE"/>
    <property type="match status" value="1"/>
</dbReference>
<sequence>MKISCYSVYTVWIKRLLDLLFSLTVLILLSPLFLIIGLAVYCVSPGGSIFYGHKRIGKNHKPFTCWKFRTMVPNAKERLQAILDNDPHLAQEFSQTHKLKKDPRIIKGLGHFLRRMSLDELPQFFNVLLGQMSVIGPRPITEGELIHYGKDAATLLSIRPGISGLWQISGRNDISYARRVSLDLFYIKHITLRLDISIFFKTFRVIILGQGY</sequence>
<evidence type="ECO:0000313" key="10">
    <source>
        <dbReference type="EMBL" id="NIZ46415.1"/>
    </source>
</evidence>
<keyword evidence="3" id="KW-1003">Cell membrane</keyword>
<comment type="caution">
    <text evidence="10">The sequence shown here is derived from an EMBL/GenBank/DDBJ whole genome shotgun (WGS) entry which is preliminary data.</text>
</comment>
<dbReference type="GO" id="GO:0005886">
    <property type="term" value="C:plasma membrane"/>
    <property type="evidence" value="ECO:0007669"/>
    <property type="project" value="UniProtKB-SubCell"/>
</dbReference>
<keyword evidence="7 8" id="KW-0472">Membrane</keyword>